<sequence>MASSSSKAKRNYDVFLSFRGTNVRNSFLSHLYMSLDQNGSFTYKDSEELRKGEQISLALMKAIEESQVAIIVFSEDYASSPWCLDELVKIMECKAQNNLVVLPVFYKVKPREVRGGRESYGKAMAKHESNFGMDSEKVNRWKRALLDASNLSGWDLNDGDEATLIKEIVKEISKQLKPTPLHVAKHPIGIHRQVENLESMLNLESNEVLMIGLWGQGGIGKTTLAKALYNANFREFEGACFLANVREDSKDSKDLLPLQKKLLEILLGKELSVFSVDEGINIIQDRLCCKKVLIVLDDVDDVKQLNALAGECDWFGKGSKIIITTRDNHLLTSHGIYKDHIYAVKPLNNCEALELFNKHAFSRYNKIVIRRDLVDGALDYANGLPLALEILGSFLCGREEPEWESALNKLAKSPNKTINQVLRLSYDGLDDEEKEIFLDIACLFKGRCKWDIVKVLDCCNFSTTIGVNVLVGKSLLYEEGGNLQMHDLIQLMGMDIVKQECRDDLGRCSRLWLYDDVRDVLSKDMGTNAIKAIVLCLPRTKSLYIGPSAFRNMIGLRVLIMINVHNSFQEFSSGLKKLVGLDLSRSNVQVARTQFKDFKELKFINLGGCQSLVRMPDLSYTPNLEELYLDKCKNLEHVHDSVANHRKLRLLNLEDCSKVQRFPDILNKNKSLQEIDLHKTSIEELPTSIKNLISLKKMCLSDCKKLAILPSSIYKLQNLEVLQLSRCSRLIKFPKEEEKEEEEEEDLSEPHAKMGFPKLLRLNLQGCNLSKVEFLENLSCPCLQILSLSGNNFTNLPTCERLNKLEVLEVSHCQQLQEIPKIPGKLKRLKANNCKSLTRIPSNIRDVEHVELYSSWELVRNGFPVNDLFMLEKFHCQTNCRVVIPGGEMPKWLLPNKEGYISFVASKDFYEKILGVAFCVVFQVEARPNDLVSNFPFEHTLSDFPYELIVSNFPFELIGYVNCKGTKHYRSLESFDLDYVWLEYMESKDLWTVDHFGPNDPTHFHISIRVCNSTYGQHNELLVKKCGFRLICKPLENDSEVLLQDDQLLDPALLYEVSHEDNPMSTEEESLSKTEKKGLNMVDFPIEKHRYSSHWSHYRNVSPGREMPKGFVLVEDGTISFMASQDLYKKFQGLYLCVVFSVEDGKKEISFDIVPRVNSQRRNELSGTLGSFDTDHVWFQLFTPNTLWGYLEGAVDFSHFEKRYLRFSLDIRVAGATVKKLGYVMQSNPLEDALKVELEKNRLMDPASLLQHGGNSLYYGSHGWKALCKRLEYMHGGRDLIY</sequence>
<dbReference type="Gene3D" id="3.40.50.300">
    <property type="entry name" value="P-loop containing nucleotide triphosphate hydrolases"/>
    <property type="match status" value="1"/>
</dbReference>
<name>A0ABD3JDE0_EUCGL</name>
<evidence type="ECO:0000256" key="4">
    <source>
        <dbReference type="ARBA" id="ARBA00023027"/>
    </source>
</evidence>
<organism evidence="6 7">
    <name type="scientific">Eucalyptus globulus</name>
    <name type="common">Tasmanian blue gum</name>
    <dbReference type="NCBI Taxonomy" id="34317"/>
    <lineage>
        <taxon>Eukaryota</taxon>
        <taxon>Viridiplantae</taxon>
        <taxon>Streptophyta</taxon>
        <taxon>Embryophyta</taxon>
        <taxon>Tracheophyta</taxon>
        <taxon>Spermatophyta</taxon>
        <taxon>Magnoliopsida</taxon>
        <taxon>eudicotyledons</taxon>
        <taxon>Gunneridae</taxon>
        <taxon>Pentapetalae</taxon>
        <taxon>rosids</taxon>
        <taxon>malvids</taxon>
        <taxon>Myrtales</taxon>
        <taxon>Myrtaceae</taxon>
        <taxon>Myrtoideae</taxon>
        <taxon>Eucalypteae</taxon>
        <taxon>Eucalyptus</taxon>
    </lineage>
</organism>
<protein>
    <recommendedName>
        <fullName evidence="5">TIR domain-containing protein</fullName>
    </recommendedName>
</protein>
<dbReference type="InterPro" id="IPR001611">
    <property type="entry name" value="Leu-rich_rpt"/>
</dbReference>
<dbReference type="FunFam" id="3.40.50.10140:FF:000007">
    <property type="entry name" value="Disease resistance protein (TIR-NBS-LRR class)"/>
    <property type="match status" value="1"/>
</dbReference>
<dbReference type="Proteomes" id="UP001634007">
    <property type="component" value="Unassembled WGS sequence"/>
</dbReference>
<dbReference type="InterPro" id="IPR042197">
    <property type="entry name" value="Apaf_helical"/>
</dbReference>
<keyword evidence="4" id="KW-0520">NAD</keyword>
<dbReference type="PROSITE" id="PS51450">
    <property type="entry name" value="LRR"/>
    <property type="match status" value="1"/>
</dbReference>
<dbReference type="Pfam" id="PF23282">
    <property type="entry name" value="WHD_ROQ1"/>
    <property type="match status" value="1"/>
</dbReference>
<evidence type="ECO:0000256" key="2">
    <source>
        <dbReference type="ARBA" id="ARBA00022737"/>
    </source>
</evidence>
<dbReference type="Pfam" id="PF23286">
    <property type="entry name" value="LRR_13"/>
    <property type="match status" value="1"/>
</dbReference>
<dbReference type="InterPro" id="IPR002182">
    <property type="entry name" value="NB-ARC"/>
</dbReference>
<dbReference type="PANTHER" id="PTHR11017">
    <property type="entry name" value="LEUCINE-RICH REPEAT-CONTAINING PROTEIN"/>
    <property type="match status" value="1"/>
</dbReference>
<evidence type="ECO:0000259" key="5">
    <source>
        <dbReference type="PROSITE" id="PS50104"/>
    </source>
</evidence>
<dbReference type="SUPFAM" id="SSF52058">
    <property type="entry name" value="L domain-like"/>
    <property type="match status" value="1"/>
</dbReference>
<dbReference type="Pfam" id="PF01582">
    <property type="entry name" value="TIR"/>
    <property type="match status" value="1"/>
</dbReference>
<dbReference type="InterPro" id="IPR044974">
    <property type="entry name" value="Disease_R_plants"/>
</dbReference>
<accession>A0ABD3JDE0</accession>
<dbReference type="Gene3D" id="1.10.8.430">
    <property type="entry name" value="Helical domain of apoptotic protease-activating factors"/>
    <property type="match status" value="1"/>
</dbReference>
<keyword evidence="3" id="KW-0611">Plant defense</keyword>
<dbReference type="SMART" id="SM00255">
    <property type="entry name" value="TIR"/>
    <property type="match status" value="1"/>
</dbReference>
<dbReference type="SUPFAM" id="SSF52200">
    <property type="entry name" value="Toll/Interleukin receptor TIR domain"/>
    <property type="match status" value="1"/>
</dbReference>
<evidence type="ECO:0000256" key="3">
    <source>
        <dbReference type="ARBA" id="ARBA00022821"/>
    </source>
</evidence>
<feature type="domain" description="TIR" evidence="5">
    <location>
        <begin position="10"/>
        <end position="176"/>
    </location>
</feature>
<comment type="caution">
    <text evidence="6">The sequence shown here is derived from an EMBL/GenBank/DDBJ whole genome shotgun (WGS) entry which is preliminary data.</text>
</comment>
<dbReference type="PROSITE" id="PS50104">
    <property type="entry name" value="TIR"/>
    <property type="match status" value="1"/>
</dbReference>
<dbReference type="EMBL" id="JBJKBG010000008">
    <property type="protein sequence ID" value="KAL3726046.1"/>
    <property type="molecule type" value="Genomic_DNA"/>
</dbReference>
<dbReference type="InterPro" id="IPR035897">
    <property type="entry name" value="Toll_tir_struct_dom_sf"/>
</dbReference>
<dbReference type="InterPro" id="IPR027417">
    <property type="entry name" value="P-loop_NTPase"/>
</dbReference>
<evidence type="ECO:0000256" key="1">
    <source>
        <dbReference type="ARBA" id="ARBA00022614"/>
    </source>
</evidence>
<dbReference type="InterPro" id="IPR058192">
    <property type="entry name" value="WHD_ROQ1-like"/>
</dbReference>
<dbReference type="SUPFAM" id="SSF52540">
    <property type="entry name" value="P-loop containing nucleoside triphosphate hydrolases"/>
    <property type="match status" value="1"/>
</dbReference>
<evidence type="ECO:0000313" key="7">
    <source>
        <dbReference type="Proteomes" id="UP001634007"/>
    </source>
</evidence>
<proteinExistence type="predicted"/>
<dbReference type="Pfam" id="PF00931">
    <property type="entry name" value="NB-ARC"/>
    <property type="match status" value="1"/>
</dbReference>
<dbReference type="Gene3D" id="3.80.10.10">
    <property type="entry name" value="Ribonuclease Inhibitor"/>
    <property type="match status" value="2"/>
</dbReference>
<dbReference type="InterPro" id="IPR000157">
    <property type="entry name" value="TIR_dom"/>
</dbReference>
<keyword evidence="1" id="KW-0433">Leucine-rich repeat</keyword>
<dbReference type="Gene3D" id="3.40.50.10140">
    <property type="entry name" value="Toll/interleukin-1 receptor homology (TIR) domain"/>
    <property type="match status" value="1"/>
</dbReference>
<evidence type="ECO:0000313" key="6">
    <source>
        <dbReference type="EMBL" id="KAL3726046.1"/>
    </source>
</evidence>
<dbReference type="InterPro" id="IPR058546">
    <property type="entry name" value="RPS4B/Roq1-like_LRR"/>
</dbReference>
<gene>
    <name evidence="6" type="ORF">ACJRO7_031003</name>
</gene>
<dbReference type="PRINTS" id="PR00364">
    <property type="entry name" value="DISEASERSIST"/>
</dbReference>
<dbReference type="InterPro" id="IPR032675">
    <property type="entry name" value="LRR_dom_sf"/>
</dbReference>
<reference evidence="6 7" key="1">
    <citation type="submission" date="2024-11" db="EMBL/GenBank/DDBJ databases">
        <title>Chromosome-level genome assembly of Eucalyptus globulus Labill. provides insights into its genome evolution.</title>
        <authorList>
            <person name="Li X."/>
        </authorList>
    </citation>
    <scope>NUCLEOTIDE SEQUENCE [LARGE SCALE GENOMIC DNA]</scope>
    <source>
        <strain evidence="6">CL2024</strain>
        <tissue evidence="6">Fresh tender leaves</tissue>
    </source>
</reference>
<dbReference type="PANTHER" id="PTHR11017:SF292">
    <property type="entry name" value="AAA+ ATPASE DOMAIN-CONTAINING PROTEIN"/>
    <property type="match status" value="1"/>
</dbReference>
<keyword evidence="2" id="KW-0677">Repeat</keyword>
<keyword evidence="7" id="KW-1185">Reference proteome</keyword>